<accession>A0A6C2UHF0</accession>
<organism evidence="4 5">
    <name type="scientific">Pontiella sulfatireligans</name>
    <dbReference type="NCBI Taxonomy" id="2750658"/>
    <lineage>
        <taxon>Bacteria</taxon>
        <taxon>Pseudomonadati</taxon>
        <taxon>Kiritimatiellota</taxon>
        <taxon>Kiritimatiellia</taxon>
        <taxon>Kiritimatiellales</taxon>
        <taxon>Pontiellaceae</taxon>
        <taxon>Pontiella</taxon>
    </lineage>
</organism>
<dbReference type="InterPro" id="IPR000917">
    <property type="entry name" value="Sulfatase_N"/>
</dbReference>
<keyword evidence="2" id="KW-0378">Hydrolase</keyword>
<name>A0A6C2UHF0_9BACT</name>
<dbReference type="CDD" id="cd16146">
    <property type="entry name" value="ARS_like"/>
    <property type="match status" value="1"/>
</dbReference>
<sequence>MKTILGIVMATVLAAGVEAASLKGSRPNIVFVMTDDQGQNLSFCGHPDLRTPHIDKFAGKALRWKEFHVSPNCAPTRAALMSGAHEFGSGVTHTTDEKEMLALTTTIFPELLRQAGYETGIFGKWHLGDIEPYRPGNRGFTEALTHGAGGIGQNYGGSNVDFPPNQDRKTRYFDSVLLHNKSVVKTKGYCADVFFHAALAWMKEQHNEKKPFFAYISSNTPHAPLIAPKKNMKRLEERNGKANGRLAMIENIDDNFGIMMQKLEAWGMLDNTLVIFTTDNGAPFKGPLTPDSGKPSKKPKSIKTPEDCRLYNAGYKSGKGSPYEGGVHVPAFWQWKGVLPEGKDVKALTAHIDLYKTFCDLAGADYSKVGQKLEGRSLVPLLENPDAEWPDRMLITHTAGIGKDIDAARDRKWAVRTQRWRLVGKELYDIENDPFQDHNVAAEYPEIVERLSKVHADWWEDVVPLMINQNNTWDKEPPMVTLYNEQIKKTGTIPEWMPPEI</sequence>
<dbReference type="RefSeq" id="WP_136060369.1">
    <property type="nucleotide sequence ID" value="NZ_CAAHFH010000001.1"/>
</dbReference>
<evidence type="ECO:0000256" key="2">
    <source>
        <dbReference type="ARBA" id="ARBA00022801"/>
    </source>
</evidence>
<dbReference type="SUPFAM" id="SSF53649">
    <property type="entry name" value="Alkaline phosphatase-like"/>
    <property type="match status" value="1"/>
</dbReference>
<dbReference type="AlphaFoldDB" id="A0A6C2UHF0"/>
<evidence type="ECO:0000313" key="4">
    <source>
        <dbReference type="EMBL" id="VGO18927.1"/>
    </source>
</evidence>
<dbReference type="Pfam" id="PF00884">
    <property type="entry name" value="Sulfatase"/>
    <property type="match status" value="1"/>
</dbReference>
<protein>
    <submittedName>
        <fullName evidence="4">Arylsulfatase</fullName>
    </submittedName>
</protein>
<reference evidence="4 5" key="1">
    <citation type="submission" date="2019-04" db="EMBL/GenBank/DDBJ databases">
        <authorList>
            <person name="Van Vliet M D."/>
        </authorList>
    </citation>
    <scope>NUCLEOTIDE SEQUENCE [LARGE SCALE GENOMIC DNA]</scope>
    <source>
        <strain evidence="4 5">F21</strain>
    </source>
</reference>
<dbReference type="InterPro" id="IPR050738">
    <property type="entry name" value="Sulfatase"/>
</dbReference>
<dbReference type="InterPro" id="IPR017850">
    <property type="entry name" value="Alkaline_phosphatase_core_sf"/>
</dbReference>
<keyword evidence="5" id="KW-1185">Reference proteome</keyword>
<dbReference type="Proteomes" id="UP000346198">
    <property type="component" value="Unassembled WGS sequence"/>
</dbReference>
<evidence type="ECO:0000313" key="5">
    <source>
        <dbReference type="Proteomes" id="UP000346198"/>
    </source>
</evidence>
<evidence type="ECO:0000256" key="1">
    <source>
        <dbReference type="ARBA" id="ARBA00008779"/>
    </source>
</evidence>
<dbReference type="Gene3D" id="3.40.720.10">
    <property type="entry name" value="Alkaline Phosphatase, subunit A"/>
    <property type="match status" value="1"/>
</dbReference>
<evidence type="ECO:0000259" key="3">
    <source>
        <dbReference type="Pfam" id="PF00884"/>
    </source>
</evidence>
<dbReference type="PANTHER" id="PTHR42693:SF53">
    <property type="entry name" value="ENDO-4-O-SULFATASE"/>
    <property type="match status" value="1"/>
</dbReference>
<dbReference type="Gene3D" id="3.30.1120.10">
    <property type="match status" value="1"/>
</dbReference>
<dbReference type="EMBL" id="CAAHFH010000001">
    <property type="protein sequence ID" value="VGO18927.1"/>
    <property type="molecule type" value="Genomic_DNA"/>
</dbReference>
<comment type="similarity">
    <text evidence="1">Belongs to the sulfatase family.</text>
</comment>
<dbReference type="GO" id="GO:0004065">
    <property type="term" value="F:arylsulfatase activity"/>
    <property type="evidence" value="ECO:0007669"/>
    <property type="project" value="TreeGrafter"/>
</dbReference>
<proteinExistence type="inferred from homology"/>
<gene>
    <name evidence="4" type="primary">atsA_106</name>
    <name evidence="4" type="ORF">SCARR_00980</name>
</gene>
<feature type="domain" description="Sulfatase N-terminal" evidence="3">
    <location>
        <begin position="27"/>
        <end position="364"/>
    </location>
</feature>
<dbReference type="PANTHER" id="PTHR42693">
    <property type="entry name" value="ARYLSULFATASE FAMILY MEMBER"/>
    <property type="match status" value="1"/>
</dbReference>